<feature type="transmembrane region" description="Helical" evidence="9">
    <location>
        <begin position="359"/>
        <end position="381"/>
    </location>
</feature>
<evidence type="ECO:0000259" key="10">
    <source>
        <dbReference type="PROSITE" id="PS51371"/>
    </source>
</evidence>
<evidence type="ECO:0000256" key="6">
    <source>
        <dbReference type="ARBA" id="ARBA00022989"/>
    </source>
</evidence>
<dbReference type="SUPFAM" id="SSF54631">
    <property type="entry name" value="CBS-domain pair"/>
    <property type="match status" value="1"/>
</dbReference>
<dbReference type="InterPro" id="IPR006668">
    <property type="entry name" value="Mg_transptr_MgtE_intracell_dom"/>
</dbReference>
<evidence type="ECO:0000256" key="8">
    <source>
        <dbReference type="PROSITE-ProRule" id="PRU00703"/>
    </source>
</evidence>
<dbReference type="GO" id="GO:0005886">
    <property type="term" value="C:plasma membrane"/>
    <property type="evidence" value="ECO:0007669"/>
    <property type="project" value="UniProtKB-SubCell"/>
</dbReference>
<dbReference type="NCBIfam" id="TIGR00400">
    <property type="entry name" value="mgtE"/>
    <property type="match status" value="1"/>
</dbReference>
<evidence type="ECO:0000256" key="3">
    <source>
        <dbReference type="ARBA" id="ARBA00022448"/>
    </source>
</evidence>
<dbReference type="SUPFAM" id="SSF161093">
    <property type="entry name" value="MgtE membrane domain-like"/>
    <property type="match status" value="1"/>
</dbReference>
<keyword evidence="7 9" id="KW-0472">Membrane</keyword>
<feature type="transmembrane region" description="Helical" evidence="9">
    <location>
        <begin position="387"/>
        <end position="413"/>
    </location>
</feature>
<feature type="transmembrane region" description="Helical" evidence="9">
    <location>
        <begin position="288"/>
        <end position="311"/>
    </location>
</feature>
<evidence type="ECO:0000256" key="2">
    <source>
        <dbReference type="ARBA" id="ARBA00009749"/>
    </source>
</evidence>
<dbReference type="SUPFAM" id="SSF158791">
    <property type="entry name" value="MgtE N-terminal domain-like"/>
    <property type="match status" value="1"/>
</dbReference>
<evidence type="ECO:0000313" key="11">
    <source>
        <dbReference type="EMBL" id="KGO91161.1"/>
    </source>
</evidence>
<comment type="subunit">
    <text evidence="9">Homodimer.</text>
</comment>
<feature type="domain" description="CBS" evidence="10">
    <location>
        <begin position="140"/>
        <end position="202"/>
    </location>
</feature>
<dbReference type="SMART" id="SM00116">
    <property type="entry name" value="CBS"/>
    <property type="match status" value="2"/>
</dbReference>
<dbReference type="Gene3D" id="1.10.357.20">
    <property type="entry name" value="SLC41 divalent cation transporters, integral membrane domain"/>
    <property type="match status" value="1"/>
</dbReference>
<dbReference type="eggNOG" id="COG2239">
    <property type="taxonomic scope" value="Bacteria"/>
</dbReference>
<dbReference type="Proteomes" id="UP000030111">
    <property type="component" value="Unassembled WGS sequence"/>
</dbReference>
<keyword evidence="9" id="KW-0479">Metal-binding</keyword>
<keyword evidence="6 9" id="KW-1133">Transmembrane helix</keyword>
<dbReference type="PANTHER" id="PTHR43773">
    <property type="entry name" value="MAGNESIUM TRANSPORTER MGTE"/>
    <property type="match status" value="1"/>
</dbReference>
<evidence type="ECO:0000256" key="7">
    <source>
        <dbReference type="ARBA" id="ARBA00023136"/>
    </source>
</evidence>
<evidence type="ECO:0000256" key="1">
    <source>
        <dbReference type="ARBA" id="ARBA00004141"/>
    </source>
</evidence>
<keyword evidence="9" id="KW-1003">Cell membrane</keyword>
<accession>A0A0A2MHX5</accession>
<sequence length="450" mass="49601">MEFKISRDFITQIEQYVSENREQELQTLLADIHYADIAEIMGELDDADSIYIFHILDSEKTAEILLELDEEVREKILKGLSPKEIAEELDELSTDDAADIIAELPESRQEEVISELLDVEHAKDIVDLLRYDEDTAGGLMGKELVKVNENWTVLTCVKEMRIQAENVQRVHSIYVVDDENRLKGRLSLKDLLTTSTKTPISEVYIPKVDSVKVTTPDVEVARIMQKYDLEAIPVIDELGRLVGRITIDDIVDVIKDEADKDYQLAAGISQDVEADDSILDLTKARLPWLVLALLGGFISVSLLEGFSGAMIHHGNLFFFTPLIAAMAGNVGVQSSAIIVQGLANNTLSGSLFNRLIKEVMLSLLNGSILAIILILGSHFLLGVSFELGLTVCVSLISVIIIASLIGTFIPILLNKFGIDPALATGPFITTSNDICGILIYFSIAKLILGF</sequence>
<feature type="transmembrane region" description="Helical" evidence="9">
    <location>
        <begin position="317"/>
        <end position="339"/>
    </location>
</feature>
<dbReference type="STRING" id="1121898.GCA_000422725_02242"/>
<protein>
    <recommendedName>
        <fullName evidence="9">Magnesium transporter MgtE</fullName>
    </recommendedName>
</protein>
<comment type="caution">
    <text evidence="9">Lacks conserved residue(s) required for the propagation of feature annotation.</text>
</comment>
<gene>
    <name evidence="11" type="ORF">Q766_19555</name>
</gene>
<dbReference type="AlphaFoldDB" id="A0A0A2MHX5"/>
<comment type="function">
    <text evidence="9">Acts as a magnesium transporter.</text>
</comment>
<proteinExistence type="inferred from homology"/>
<reference evidence="11 12" key="1">
    <citation type="submission" date="2013-09" db="EMBL/GenBank/DDBJ databases">
        <authorList>
            <person name="Zeng Z."/>
            <person name="Chen C."/>
        </authorList>
    </citation>
    <scope>NUCLEOTIDE SEQUENCE [LARGE SCALE GENOMIC DNA]</scope>
    <source>
        <strain evidence="11 12">WB 4.1-42</strain>
    </source>
</reference>
<dbReference type="InterPro" id="IPR046342">
    <property type="entry name" value="CBS_dom_sf"/>
</dbReference>
<dbReference type="InterPro" id="IPR000644">
    <property type="entry name" value="CBS_dom"/>
</dbReference>
<dbReference type="PANTHER" id="PTHR43773:SF1">
    <property type="entry name" value="MAGNESIUM TRANSPORTER MGTE"/>
    <property type="match status" value="1"/>
</dbReference>
<dbReference type="RefSeq" id="WP_026992615.1">
    <property type="nucleotide sequence ID" value="NZ_JRLY01000024.1"/>
</dbReference>
<dbReference type="InterPro" id="IPR006669">
    <property type="entry name" value="MgtE_transporter"/>
</dbReference>
<dbReference type="GO" id="GO:0015095">
    <property type="term" value="F:magnesium ion transmembrane transporter activity"/>
    <property type="evidence" value="ECO:0007669"/>
    <property type="project" value="UniProtKB-UniRule"/>
</dbReference>
<dbReference type="CDD" id="cd04606">
    <property type="entry name" value="CBS_pair_Mg_transporter"/>
    <property type="match status" value="1"/>
</dbReference>
<name>A0A0A2MHX5_9FLAO</name>
<evidence type="ECO:0000313" key="12">
    <source>
        <dbReference type="Proteomes" id="UP000030111"/>
    </source>
</evidence>
<organism evidence="11 12">
    <name type="scientific">Flavobacterium subsaxonicum WB 4.1-42 = DSM 21790</name>
    <dbReference type="NCBI Taxonomy" id="1121898"/>
    <lineage>
        <taxon>Bacteria</taxon>
        <taxon>Pseudomonadati</taxon>
        <taxon>Bacteroidota</taxon>
        <taxon>Flavobacteriia</taxon>
        <taxon>Flavobacteriales</taxon>
        <taxon>Flavobacteriaceae</taxon>
        <taxon>Flavobacterium</taxon>
    </lineage>
</organism>
<comment type="caution">
    <text evidence="11">The sequence shown here is derived from an EMBL/GenBank/DDBJ whole genome shotgun (WGS) entry which is preliminary data.</text>
</comment>
<dbReference type="InterPro" id="IPR036739">
    <property type="entry name" value="SLC41_membr_dom_sf"/>
</dbReference>
<dbReference type="SMART" id="SM00924">
    <property type="entry name" value="MgtE_N"/>
    <property type="match status" value="1"/>
</dbReference>
<dbReference type="Pfam" id="PF00571">
    <property type="entry name" value="CBS"/>
    <property type="match status" value="2"/>
</dbReference>
<keyword evidence="3 9" id="KW-0813">Transport</keyword>
<evidence type="ECO:0000256" key="4">
    <source>
        <dbReference type="ARBA" id="ARBA00022692"/>
    </source>
</evidence>
<dbReference type="PROSITE" id="PS51371">
    <property type="entry name" value="CBS"/>
    <property type="match status" value="2"/>
</dbReference>
<keyword evidence="4 9" id="KW-0812">Transmembrane</keyword>
<comment type="similarity">
    <text evidence="2 9">Belongs to the SLC41A transporter family.</text>
</comment>
<dbReference type="OrthoDB" id="9790355at2"/>
<dbReference type="Gene3D" id="1.25.60.10">
    <property type="entry name" value="MgtE N-terminal domain-like"/>
    <property type="match status" value="1"/>
</dbReference>
<dbReference type="InterPro" id="IPR006667">
    <property type="entry name" value="SLC41_membr_dom"/>
</dbReference>
<dbReference type="Gene3D" id="3.10.580.10">
    <property type="entry name" value="CBS-domain"/>
    <property type="match status" value="1"/>
</dbReference>
<keyword evidence="8" id="KW-0129">CBS domain</keyword>
<dbReference type="EMBL" id="JRLY01000024">
    <property type="protein sequence ID" value="KGO91161.1"/>
    <property type="molecule type" value="Genomic_DNA"/>
</dbReference>
<dbReference type="Pfam" id="PF03448">
    <property type="entry name" value="MgtE_N"/>
    <property type="match status" value="1"/>
</dbReference>
<dbReference type="InterPro" id="IPR038076">
    <property type="entry name" value="MgtE_N_sf"/>
</dbReference>
<feature type="domain" description="CBS" evidence="10">
    <location>
        <begin position="204"/>
        <end position="260"/>
    </location>
</feature>
<keyword evidence="12" id="KW-1185">Reference proteome</keyword>
<evidence type="ECO:0000256" key="9">
    <source>
        <dbReference type="RuleBase" id="RU362011"/>
    </source>
</evidence>
<comment type="subcellular location">
    <subcellularLocation>
        <location evidence="9">Cell membrane</location>
        <topology evidence="9">Multi-pass membrane protein</topology>
    </subcellularLocation>
    <subcellularLocation>
        <location evidence="1">Membrane</location>
        <topology evidence="1">Multi-pass membrane protein</topology>
    </subcellularLocation>
</comment>
<keyword evidence="5 9" id="KW-0460">Magnesium</keyword>
<dbReference type="GO" id="GO:0046872">
    <property type="term" value="F:metal ion binding"/>
    <property type="evidence" value="ECO:0007669"/>
    <property type="project" value="UniProtKB-KW"/>
</dbReference>
<evidence type="ECO:0000256" key="5">
    <source>
        <dbReference type="ARBA" id="ARBA00022842"/>
    </source>
</evidence>
<dbReference type="Pfam" id="PF01769">
    <property type="entry name" value="MgtE"/>
    <property type="match status" value="1"/>
</dbReference>